<evidence type="ECO:0000313" key="3">
    <source>
        <dbReference type="EMBL" id="GAA4253834.1"/>
    </source>
</evidence>
<organism evidence="3 4">
    <name type="scientific">Dactylosporangium darangshiense</name>
    <dbReference type="NCBI Taxonomy" id="579108"/>
    <lineage>
        <taxon>Bacteria</taxon>
        <taxon>Bacillati</taxon>
        <taxon>Actinomycetota</taxon>
        <taxon>Actinomycetes</taxon>
        <taxon>Micromonosporales</taxon>
        <taxon>Micromonosporaceae</taxon>
        <taxon>Dactylosporangium</taxon>
    </lineage>
</organism>
<dbReference type="InterPro" id="IPR001830">
    <property type="entry name" value="Glyco_trans_20"/>
</dbReference>
<keyword evidence="4" id="KW-1185">Reference proteome</keyword>
<proteinExistence type="inferred from homology"/>
<feature type="compositionally biased region" description="Low complexity" evidence="2">
    <location>
        <begin position="22"/>
        <end position="36"/>
    </location>
</feature>
<dbReference type="SUPFAM" id="SSF53756">
    <property type="entry name" value="UDP-Glycosyltransferase/glycogen phosphorylase"/>
    <property type="match status" value="1"/>
</dbReference>
<sequence length="296" mass="33058">MQEEERAAQDGDGTRPLHGRRAPALGRRPPARQPALEQADDEHQRGRDGSVVLHDERRIRVDAFPISIDFEATQRVAAQPRTRRRAAEIRAGLGGPRRMLLGVDRLDYTKGIEQRLEAYGRLLADGDLRADDTVFVQVATPSRQRLAQYASLRDRVERLTGRLNGAYSGVGHNVVHYTSRQYSFDELVALFAAADVMVTTPLSDGMNLVAKEYVGSRVDNRGALVLSEFAGASAELDQALLVNPNDAEELRGAMLLAAGMRPDEQRRRMEIMRGHLQRHDVRAWVRSFLDALRMSA</sequence>
<dbReference type="PANTHER" id="PTHR10788:SF106">
    <property type="entry name" value="BCDNA.GH08860"/>
    <property type="match status" value="1"/>
</dbReference>
<reference evidence="4" key="1">
    <citation type="journal article" date="2019" name="Int. J. Syst. Evol. Microbiol.">
        <title>The Global Catalogue of Microorganisms (GCM) 10K type strain sequencing project: providing services to taxonomists for standard genome sequencing and annotation.</title>
        <authorList>
            <consortium name="The Broad Institute Genomics Platform"/>
            <consortium name="The Broad Institute Genome Sequencing Center for Infectious Disease"/>
            <person name="Wu L."/>
            <person name="Ma J."/>
        </authorList>
    </citation>
    <scope>NUCLEOTIDE SEQUENCE [LARGE SCALE GENOMIC DNA]</scope>
    <source>
        <strain evidence="4">JCM 17441</strain>
    </source>
</reference>
<comment type="caution">
    <text evidence="3">The sequence shown here is derived from an EMBL/GenBank/DDBJ whole genome shotgun (WGS) entry which is preliminary data.</text>
</comment>
<feature type="region of interest" description="Disordered" evidence="2">
    <location>
        <begin position="1"/>
        <end position="51"/>
    </location>
</feature>
<protein>
    <recommendedName>
        <fullName evidence="5">Trehalose-6-phosphate synthase</fullName>
    </recommendedName>
</protein>
<feature type="compositionally biased region" description="Basic and acidic residues" evidence="2">
    <location>
        <begin position="41"/>
        <end position="51"/>
    </location>
</feature>
<dbReference type="PANTHER" id="PTHR10788">
    <property type="entry name" value="TREHALOSE-6-PHOSPHATE SYNTHASE"/>
    <property type="match status" value="1"/>
</dbReference>
<dbReference type="Proteomes" id="UP001500620">
    <property type="component" value="Unassembled WGS sequence"/>
</dbReference>
<accession>A0ABP8DEG8</accession>
<evidence type="ECO:0008006" key="5">
    <source>
        <dbReference type="Google" id="ProtNLM"/>
    </source>
</evidence>
<evidence type="ECO:0000256" key="2">
    <source>
        <dbReference type="SAM" id="MobiDB-lite"/>
    </source>
</evidence>
<evidence type="ECO:0000256" key="1">
    <source>
        <dbReference type="ARBA" id="ARBA00008799"/>
    </source>
</evidence>
<feature type="compositionally biased region" description="Basic and acidic residues" evidence="2">
    <location>
        <begin position="1"/>
        <end position="15"/>
    </location>
</feature>
<comment type="similarity">
    <text evidence="1">Belongs to the glycosyltransferase 20 family.</text>
</comment>
<dbReference type="EMBL" id="BAABAT010000016">
    <property type="protein sequence ID" value="GAA4253834.1"/>
    <property type="molecule type" value="Genomic_DNA"/>
</dbReference>
<gene>
    <name evidence="3" type="ORF">GCM10022255_056190</name>
</gene>
<dbReference type="Pfam" id="PF00982">
    <property type="entry name" value="Glyco_transf_20"/>
    <property type="match status" value="1"/>
</dbReference>
<dbReference type="Gene3D" id="3.40.50.2000">
    <property type="entry name" value="Glycogen Phosphorylase B"/>
    <property type="match status" value="2"/>
</dbReference>
<name>A0ABP8DEG8_9ACTN</name>
<evidence type="ECO:0000313" key="4">
    <source>
        <dbReference type="Proteomes" id="UP001500620"/>
    </source>
</evidence>